<gene>
    <name evidence="1" type="ORF">ABEB36_015344</name>
</gene>
<keyword evidence="2" id="KW-1185">Reference proteome</keyword>
<evidence type="ECO:0000313" key="2">
    <source>
        <dbReference type="Proteomes" id="UP001566132"/>
    </source>
</evidence>
<evidence type="ECO:0000313" key="1">
    <source>
        <dbReference type="EMBL" id="KAL1487963.1"/>
    </source>
</evidence>
<protein>
    <submittedName>
        <fullName evidence="1">Uncharacterized protein</fullName>
    </submittedName>
</protein>
<accession>A0ABD1E090</accession>
<reference evidence="1 2" key="1">
    <citation type="submission" date="2024-05" db="EMBL/GenBank/DDBJ databases">
        <title>Genetic variation in Jamaican populations of the coffee berry borer (Hypothenemus hampei).</title>
        <authorList>
            <person name="Errbii M."/>
            <person name="Myrie A."/>
        </authorList>
    </citation>
    <scope>NUCLEOTIDE SEQUENCE [LARGE SCALE GENOMIC DNA]</scope>
    <source>
        <strain evidence="1">JA-Hopewell-2020-01-JO</strain>
        <tissue evidence="1">Whole body</tissue>
    </source>
</reference>
<dbReference type="EMBL" id="JBDJPC010000016">
    <property type="protein sequence ID" value="KAL1487963.1"/>
    <property type="molecule type" value="Genomic_DNA"/>
</dbReference>
<dbReference type="AlphaFoldDB" id="A0ABD1E090"/>
<dbReference type="Proteomes" id="UP001566132">
    <property type="component" value="Unassembled WGS sequence"/>
</dbReference>
<organism evidence="1 2">
    <name type="scientific">Hypothenemus hampei</name>
    <name type="common">Coffee berry borer</name>
    <dbReference type="NCBI Taxonomy" id="57062"/>
    <lineage>
        <taxon>Eukaryota</taxon>
        <taxon>Metazoa</taxon>
        <taxon>Ecdysozoa</taxon>
        <taxon>Arthropoda</taxon>
        <taxon>Hexapoda</taxon>
        <taxon>Insecta</taxon>
        <taxon>Pterygota</taxon>
        <taxon>Neoptera</taxon>
        <taxon>Endopterygota</taxon>
        <taxon>Coleoptera</taxon>
        <taxon>Polyphaga</taxon>
        <taxon>Cucujiformia</taxon>
        <taxon>Curculionidae</taxon>
        <taxon>Scolytinae</taxon>
        <taxon>Hypothenemus</taxon>
    </lineage>
</organism>
<comment type="caution">
    <text evidence="1">The sequence shown here is derived from an EMBL/GenBank/DDBJ whole genome shotgun (WGS) entry which is preliminary data.</text>
</comment>
<name>A0ABD1E090_HYPHA</name>
<proteinExistence type="predicted"/>
<sequence>MDPGANFVAKEIFQEKLSSLLEKSSSNNFTTVLTVDQYSNILKEVKESIRKKKTGEKLNSQDYRRLNRFEILKIGESEKIIAKRNNEDMDSIKYYCDVKEIYEILEKTHRDTGHKRRLGMEKQISQKYCRGE</sequence>